<reference evidence="1" key="2">
    <citation type="submission" date="2023-04" db="EMBL/GenBank/DDBJ databases">
        <authorList>
            <person name="Bu L."/>
            <person name="Lu L."/>
            <person name="Laidemitt M.R."/>
            <person name="Zhang S.M."/>
            <person name="Mutuku M."/>
            <person name="Mkoji G."/>
            <person name="Steinauer M."/>
            <person name="Loker E.S."/>
        </authorList>
    </citation>
    <scope>NUCLEOTIDE SEQUENCE</scope>
    <source>
        <strain evidence="1">KasaAsao</strain>
        <tissue evidence="1">Whole Snail</tissue>
    </source>
</reference>
<protein>
    <submittedName>
        <fullName evidence="1">Uncharacterized protein</fullName>
    </submittedName>
</protein>
<gene>
    <name evidence="1" type="ORF">Bpfe_017674</name>
</gene>
<name>A0AAD8F671_BIOPF</name>
<accession>A0AAD8F671</accession>
<dbReference type="Proteomes" id="UP001233172">
    <property type="component" value="Unassembled WGS sequence"/>
</dbReference>
<reference evidence="1" key="1">
    <citation type="journal article" date="2023" name="PLoS Negl. Trop. Dis.">
        <title>A genome sequence for Biomphalaria pfeifferi, the major vector snail for the human-infecting parasite Schistosoma mansoni.</title>
        <authorList>
            <person name="Bu L."/>
            <person name="Lu L."/>
            <person name="Laidemitt M.R."/>
            <person name="Zhang S.M."/>
            <person name="Mutuku M."/>
            <person name="Mkoji G."/>
            <person name="Steinauer M."/>
            <person name="Loker E.S."/>
        </authorList>
    </citation>
    <scope>NUCLEOTIDE SEQUENCE</scope>
    <source>
        <strain evidence="1">KasaAsao</strain>
    </source>
</reference>
<evidence type="ECO:0000313" key="2">
    <source>
        <dbReference type="Proteomes" id="UP001233172"/>
    </source>
</evidence>
<feature type="non-terminal residue" evidence="1">
    <location>
        <position position="53"/>
    </location>
</feature>
<proteinExistence type="predicted"/>
<comment type="caution">
    <text evidence="1">The sequence shown here is derived from an EMBL/GenBank/DDBJ whole genome shotgun (WGS) entry which is preliminary data.</text>
</comment>
<sequence length="53" mass="6347">MLVLFRSVEHPRLLTSKSKSNAHVKKFRKKVCPKGCLIREVLQFFRSFKTNRR</sequence>
<evidence type="ECO:0000313" key="1">
    <source>
        <dbReference type="EMBL" id="KAK0052820.1"/>
    </source>
</evidence>
<dbReference type="AlphaFoldDB" id="A0AAD8F671"/>
<dbReference type="EMBL" id="JASAOG010000091">
    <property type="protein sequence ID" value="KAK0052820.1"/>
    <property type="molecule type" value="Genomic_DNA"/>
</dbReference>
<organism evidence="1 2">
    <name type="scientific">Biomphalaria pfeifferi</name>
    <name type="common">Bloodfluke planorb</name>
    <name type="synonym">Freshwater snail</name>
    <dbReference type="NCBI Taxonomy" id="112525"/>
    <lineage>
        <taxon>Eukaryota</taxon>
        <taxon>Metazoa</taxon>
        <taxon>Spiralia</taxon>
        <taxon>Lophotrochozoa</taxon>
        <taxon>Mollusca</taxon>
        <taxon>Gastropoda</taxon>
        <taxon>Heterobranchia</taxon>
        <taxon>Euthyneura</taxon>
        <taxon>Panpulmonata</taxon>
        <taxon>Hygrophila</taxon>
        <taxon>Lymnaeoidea</taxon>
        <taxon>Planorbidae</taxon>
        <taxon>Biomphalaria</taxon>
    </lineage>
</organism>
<keyword evidence="2" id="KW-1185">Reference proteome</keyword>